<evidence type="ECO:0000256" key="22">
    <source>
        <dbReference type="PIRNR" id="PIRNR001563"/>
    </source>
</evidence>
<evidence type="ECO:0000259" key="24">
    <source>
        <dbReference type="Pfam" id="PF08245"/>
    </source>
</evidence>
<evidence type="ECO:0000256" key="14">
    <source>
        <dbReference type="ARBA" id="ARBA00022909"/>
    </source>
</evidence>
<dbReference type="EC" id="6.3.2.12" evidence="6"/>
<dbReference type="InterPro" id="IPR036565">
    <property type="entry name" value="Mur-like_cat_sf"/>
</dbReference>
<dbReference type="InterPro" id="IPR001645">
    <property type="entry name" value="Folylpolyglutamate_synth"/>
</dbReference>
<evidence type="ECO:0000256" key="17">
    <source>
        <dbReference type="ARBA" id="ARBA00032510"/>
    </source>
</evidence>
<gene>
    <name evidence="25" type="ORF">NH26_07705</name>
</gene>
<reference evidence="25 26" key="1">
    <citation type="journal article" date="2012" name="Int. J. Syst. Evol. Microbiol.">
        <title>Flammeovirga pacifica sp. nov., isolated from deep-sea sediment.</title>
        <authorList>
            <person name="Xu H."/>
            <person name="Fu Y."/>
            <person name="Yang N."/>
            <person name="Ding Z."/>
            <person name="Lai Q."/>
            <person name="Zeng R."/>
        </authorList>
    </citation>
    <scope>NUCLEOTIDE SEQUENCE [LARGE SCALE GENOMIC DNA]</scope>
    <source>
        <strain evidence="26">DSM 24597 / LMG 26175 / WPAGA1</strain>
    </source>
</reference>
<keyword evidence="10" id="KW-0479">Metal-binding</keyword>
<dbReference type="Gene3D" id="3.40.1190.10">
    <property type="entry name" value="Mur-like, catalytic domain"/>
    <property type="match status" value="1"/>
</dbReference>
<comment type="catalytic activity">
    <reaction evidence="20">
        <text>(6R)-5,10-methylenetetrahydrofolyl-(gamma-L-Glu)(n) + L-glutamate + ATP = (6R)-5,10-methylenetetrahydrofolyl-(gamma-L-Glu)(n+1) + ADP + phosphate + H(+)</text>
        <dbReference type="Rhea" id="RHEA:51912"/>
        <dbReference type="Rhea" id="RHEA-COMP:13257"/>
        <dbReference type="Rhea" id="RHEA-COMP:13258"/>
        <dbReference type="ChEBI" id="CHEBI:15378"/>
        <dbReference type="ChEBI" id="CHEBI:29985"/>
        <dbReference type="ChEBI" id="CHEBI:30616"/>
        <dbReference type="ChEBI" id="CHEBI:43474"/>
        <dbReference type="ChEBI" id="CHEBI:136572"/>
        <dbReference type="ChEBI" id="CHEBI:456216"/>
        <dbReference type="EC" id="6.3.2.17"/>
    </reaction>
</comment>
<keyword evidence="11 22" id="KW-0547">Nucleotide-binding</keyword>
<evidence type="ECO:0000256" key="4">
    <source>
        <dbReference type="ARBA" id="ARBA00005150"/>
    </source>
</evidence>
<dbReference type="SUPFAM" id="SSF53244">
    <property type="entry name" value="MurD-like peptide ligases, peptide-binding domain"/>
    <property type="match status" value="1"/>
</dbReference>
<evidence type="ECO:0000256" key="19">
    <source>
        <dbReference type="ARBA" id="ARBA00047808"/>
    </source>
</evidence>
<dbReference type="GO" id="GO:0046872">
    <property type="term" value="F:metal ion binding"/>
    <property type="evidence" value="ECO:0007669"/>
    <property type="project" value="UniProtKB-KW"/>
</dbReference>
<dbReference type="GO" id="GO:0008841">
    <property type="term" value="F:dihydrofolate synthase activity"/>
    <property type="evidence" value="ECO:0007669"/>
    <property type="project" value="UniProtKB-EC"/>
</dbReference>
<evidence type="ECO:0000256" key="2">
    <source>
        <dbReference type="ARBA" id="ARBA00002714"/>
    </source>
</evidence>
<dbReference type="PANTHER" id="PTHR11136:SF0">
    <property type="entry name" value="DIHYDROFOLATE SYNTHETASE-RELATED"/>
    <property type="match status" value="1"/>
</dbReference>
<evidence type="ECO:0000256" key="11">
    <source>
        <dbReference type="ARBA" id="ARBA00022741"/>
    </source>
</evidence>
<comment type="caution">
    <text evidence="25">The sequence shown here is derived from an EMBL/GenBank/DDBJ whole genome shotgun (WGS) entry which is preliminary data.</text>
</comment>
<keyword evidence="9 22" id="KW-0436">Ligase</keyword>
<evidence type="ECO:0000256" key="10">
    <source>
        <dbReference type="ARBA" id="ARBA00022723"/>
    </source>
</evidence>
<sequence length="422" mass="47298">MNYQETLDFLYAQLPMYQRDGKSAFKKDLTNTLALCSFLDNPERKFKSIHVAGTNGKGSSSHLMASILQEAGYKVGLYTSPHLKSFTERVRINGVGISEQQVIDFVEKVKPAIEEIQPSFFELTVAMAFDHFALEEVDVAIIEVGLGGRLDSTNVIKPEACLITNIGMDHMDMLGNTLKKIGREKAGIIKSETPVIISQKQPETSGVFMEMAQEKNAPLVFAENYLHWKEKDIYLKNEVYLKEAEIGVKGDYQKHNSLGVIALSYYLNEHNSFDISKDHIQKGLANVVDNTGLKGRWQVLQQQPKIITDVGHNEDGWRFVLNQLQREEYDHLHIVLGVVVEKDLPNMLSKLPQEATYYFCKPNVPRGLEADVLFKAAQEIGLKGESISDVNQAISKAKEQAKSTDLIFIGGSTFVVAEINEL</sequence>
<dbReference type="NCBIfam" id="TIGR01499">
    <property type="entry name" value="folC"/>
    <property type="match status" value="1"/>
</dbReference>
<dbReference type="Proteomes" id="UP000179797">
    <property type="component" value="Unassembled WGS sequence"/>
</dbReference>
<comment type="pathway">
    <text evidence="3">Cofactor biosynthesis; tetrahydrofolate biosynthesis; 7,8-dihydrofolate from 2-amino-4-hydroxy-6-hydroxymethyl-7,8-dihydropteridine diphosphate and 4-aminobenzoate: step 2/2.</text>
</comment>
<evidence type="ECO:0000256" key="6">
    <source>
        <dbReference type="ARBA" id="ARBA00013023"/>
    </source>
</evidence>
<comment type="similarity">
    <text evidence="5 22">Belongs to the folylpolyglutamate synthase family.</text>
</comment>
<dbReference type="PROSITE" id="PS01012">
    <property type="entry name" value="FOLYLPOLYGLU_SYNT_2"/>
    <property type="match status" value="1"/>
</dbReference>
<evidence type="ECO:0000259" key="23">
    <source>
        <dbReference type="Pfam" id="PF02875"/>
    </source>
</evidence>
<comment type="cofactor">
    <cofactor evidence="1">
        <name>Mg(2+)</name>
        <dbReference type="ChEBI" id="CHEBI:18420"/>
    </cofactor>
</comment>
<dbReference type="GO" id="GO:0046656">
    <property type="term" value="P:folic acid biosynthetic process"/>
    <property type="evidence" value="ECO:0007669"/>
    <property type="project" value="UniProtKB-KW"/>
</dbReference>
<comment type="catalytic activity">
    <reaction evidence="19">
        <text>10-formyltetrahydrofolyl-(gamma-L-Glu)(n) + L-glutamate + ATP = 10-formyltetrahydrofolyl-(gamma-L-Glu)(n+1) + ADP + phosphate + H(+)</text>
        <dbReference type="Rhea" id="RHEA:51904"/>
        <dbReference type="Rhea" id="RHEA-COMP:13088"/>
        <dbReference type="Rhea" id="RHEA-COMP:14300"/>
        <dbReference type="ChEBI" id="CHEBI:15378"/>
        <dbReference type="ChEBI" id="CHEBI:29985"/>
        <dbReference type="ChEBI" id="CHEBI:30616"/>
        <dbReference type="ChEBI" id="CHEBI:43474"/>
        <dbReference type="ChEBI" id="CHEBI:134413"/>
        <dbReference type="ChEBI" id="CHEBI:456216"/>
        <dbReference type="EC" id="6.3.2.17"/>
    </reaction>
</comment>
<dbReference type="GO" id="GO:0004326">
    <property type="term" value="F:tetrahydrofolylpolyglutamate synthase activity"/>
    <property type="evidence" value="ECO:0007669"/>
    <property type="project" value="UniProtKB-EC"/>
</dbReference>
<comment type="function">
    <text evidence="2">Functions in two distinct reactions of the de novo folate biosynthetic pathway. Catalyzes the addition of a glutamate residue to dihydropteroate (7,8-dihydropteroate or H2Pte) to form dihydrofolate (7,8-dihydrofolate monoglutamate or H2Pte-Glu). Also catalyzes successive additions of L-glutamate to tetrahydrofolate or 10-formyltetrahydrofolate or 5,10-methylenetetrahydrofolate, leading to folylpolyglutamate derivatives.</text>
</comment>
<dbReference type="InterPro" id="IPR013221">
    <property type="entry name" value="Mur_ligase_cen"/>
</dbReference>
<dbReference type="OrthoDB" id="9809356at2"/>
<keyword evidence="14" id="KW-0289">Folate biosynthesis</keyword>
<dbReference type="PIRSF" id="PIRSF001563">
    <property type="entry name" value="Folylpolyglu_synth"/>
    <property type="match status" value="1"/>
</dbReference>
<accession>A0A1S1YZ01</accession>
<dbReference type="EMBL" id="JRYR02000001">
    <property type="protein sequence ID" value="OHX66244.1"/>
    <property type="molecule type" value="Genomic_DNA"/>
</dbReference>
<dbReference type="Gene3D" id="3.90.190.20">
    <property type="entry name" value="Mur ligase, C-terminal domain"/>
    <property type="match status" value="1"/>
</dbReference>
<feature type="domain" description="Mur ligase C-terminal" evidence="23">
    <location>
        <begin position="295"/>
        <end position="412"/>
    </location>
</feature>
<dbReference type="FunFam" id="3.40.1190.10:FF:000011">
    <property type="entry name" value="Folylpolyglutamate synthase/dihydrofolate synthase"/>
    <property type="match status" value="1"/>
</dbReference>
<evidence type="ECO:0000256" key="3">
    <source>
        <dbReference type="ARBA" id="ARBA00004799"/>
    </source>
</evidence>
<dbReference type="InterPro" id="IPR036615">
    <property type="entry name" value="Mur_ligase_C_dom_sf"/>
</dbReference>
<dbReference type="Pfam" id="PF02875">
    <property type="entry name" value="Mur_ligase_C"/>
    <property type="match status" value="1"/>
</dbReference>
<evidence type="ECO:0000256" key="1">
    <source>
        <dbReference type="ARBA" id="ARBA00001946"/>
    </source>
</evidence>
<evidence type="ECO:0000256" key="13">
    <source>
        <dbReference type="ARBA" id="ARBA00022842"/>
    </source>
</evidence>
<dbReference type="EC" id="6.3.2.17" evidence="7"/>
<name>A0A1S1YZ01_FLAPC</name>
<evidence type="ECO:0000313" key="26">
    <source>
        <dbReference type="Proteomes" id="UP000179797"/>
    </source>
</evidence>
<evidence type="ECO:0000256" key="18">
    <source>
        <dbReference type="ARBA" id="ARBA00047493"/>
    </source>
</evidence>
<dbReference type="SUPFAM" id="SSF53623">
    <property type="entry name" value="MurD-like peptide ligases, catalytic domain"/>
    <property type="match status" value="1"/>
</dbReference>
<dbReference type="AlphaFoldDB" id="A0A1S1YZ01"/>
<evidence type="ECO:0000313" key="25">
    <source>
        <dbReference type="EMBL" id="OHX66244.1"/>
    </source>
</evidence>
<keyword evidence="13" id="KW-0460">Magnesium</keyword>
<comment type="catalytic activity">
    <reaction evidence="21">
        <text>7,8-dihydropteroate + L-glutamate + ATP = 7,8-dihydrofolate + ADP + phosphate + H(+)</text>
        <dbReference type="Rhea" id="RHEA:23584"/>
        <dbReference type="ChEBI" id="CHEBI:15378"/>
        <dbReference type="ChEBI" id="CHEBI:17839"/>
        <dbReference type="ChEBI" id="CHEBI:29985"/>
        <dbReference type="ChEBI" id="CHEBI:30616"/>
        <dbReference type="ChEBI" id="CHEBI:43474"/>
        <dbReference type="ChEBI" id="CHEBI:57451"/>
        <dbReference type="ChEBI" id="CHEBI:456216"/>
        <dbReference type="EC" id="6.3.2.12"/>
    </reaction>
</comment>
<evidence type="ECO:0000256" key="21">
    <source>
        <dbReference type="ARBA" id="ARBA00049161"/>
    </source>
</evidence>
<comment type="catalytic activity">
    <reaction evidence="18">
        <text>(6S)-5,6,7,8-tetrahydrofolyl-(gamma-L-Glu)(n) + L-glutamate + ATP = (6S)-5,6,7,8-tetrahydrofolyl-(gamma-L-Glu)(n+1) + ADP + phosphate + H(+)</text>
        <dbReference type="Rhea" id="RHEA:10580"/>
        <dbReference type="Rhea" id="RHEA-COMP:14738"/>
        <dbReference type="Rhea" id="RHEA-COMP:14740"/>
        <dbReference type="ChEBI" id="CHEBI:15378"/>
        <dbReference type="ChEBI" id="CHEBI:29985"/>
        <dbReference type="ChEBI" id="CHEBI:30616"/>
        <dbReference type="ChEBI" id="CHEBI:43474"/>
        <dbReference type="ChEBI" id="CHEBI:141005"/>
        <dbReference type="ChEBI" id="CHEBI:456216"/>
        <dbReference type="EC" id="6.3.2.17"/>
    </reaction>
</comment>
<dbReference type="PANTHER" id="PTHR11136">
    <property type="entry name" value="FOLYLPOLYGLUTAMATE SYNTHASE-RELATED"/>
    <property type="match status" value="1"/>
</dbReference>
<evidence type="ECO:0000256" key="15">
    <source>
        <dbReference type="ARBA" id="ARBA00030048"/>
    </source>
</evidence>
<dbReference type="STRING" id="915059.NH26_07705"/>
<organism evidence="25 26">
    <name type="scientific">Flammeovirga pacifica</name>
    <dbReference type="NCBI Taxonomy" id="915059"/>
    <lineage>
        <taxon>Bacteria</taxon>
        <taxon>Pseudomonadati</taxon>
        <taxon>Bacteroidota</taxon>
        <taxon>Cytophagia</taxon>
        <taxon>Cytophagales</taxon>
        <taxon>Flammeovirgaceae</taxon>
        <taxon>Flammeovirga</taxon>
    </lineage>
</organism>
<proteinExistence type="inferred from homology"/>
<feature type="domain" description="Mur ligase central" evidence="24">
    <location>
        <begin position="51"/>
        <end position="263"/>
    </location>
</feature>
<evidence type="ECO:0000256" key="5">
    <source>
        <dbReference type="ARBA" id="ARBA00008276"/>
    </source>
</evidence>
<dbReference type="InterPro" id="IPR004101">
    <property type="entry name" value="Mur_ligase_C"/>
</dbReference>
<dbReference type="PROSITE" id="PS01011">
    <property type="entry name" value="FOLYLPOLYGLU_SYNT_1"/>
    <property type="match status" value="1"/>
</dbReference>
<keyword evidence="26" id="KW-1185">Reference proteome</keyword>
<dbReference type="GO" id="GO:0005524">
    <property type="term" value="F:ATP binding"/>
    <property type="evidence" value="ECO:0007669"/>
    <property type="project" value="UniProtKB-KW"/>
</dbReference>
<protein>
    <recommendedName>
        <fullName evidence="8">Dihydrofolate synthase/folylpolyglutamate synthase</fullName>
        <ecNumber evidence="6">6.3.2.12</ecNumber>
        <ecNumber evidence="7">6.3.2.17</ecNumber>
    </recommendedName>
    <alternativeName>
        <fullName evidence="17">Folylpoly-gamma-glutamate synthetase-dihydrofolate synthetase</fullName>
    </alternativeName>
    <alternativeName>
        <fullName evidence="15">Folylpolyglutamate synthetase</fullName>
    </alternativeName>
    <alternativeName>
        <fullName evidence="16">Tetrahydrofolylpolyglutamate synthase</fullName>
    </alternativeName>
</protein>
<comment type="pathway">
    <text evidence="4">Cofactor biosynthesis; tetrahydrofolylpolyglutamate biosynthesis.</text>
</comment>
<dbReference type="GO" id="GO:0005737">
    <property type="term" value="C:cytoplasm"/>
    <property type="evidence" value="ECO:0007669"/>
    <property type="project" value="TreeGrafter"/>
</dbReference>
<evidence type="ECO:0000256" key="8">
    <source>
        <dbReference type="ARBA" id="ARBA00019357"/>
    </source>
</evidence>
<evidence type="ECO:0000256" key="9">
    <source>
        <dbReference type="ARBA" id="ARBA00022598"/>
    </source>
</evidence>
<dbReference type="InterPro" id="IPR018109">
    <property type="entry name" value="Folylpolyglutamate_synth_CS"/>
</dbReference>
<evidence type="ECO:0000256" key="7">
    <source>
        <dbReference type="ARBA" id="ARBA00013025"/>
    </source>
</evidence>
<evidence type="ECO:0000256" key="20">
    <source>
        <dbReference type="ARBA" id="ARBA00049035"/>
    </source>
</evidence>
<evidence type="ECO:0000256" key="12">
    <source>
        <dbReference type="ARBA" id="ARBA00022840"/>
    </source>
</evidence>
<dbReference type="RefSeq" id="WP_044225206.1">
    <property type="nucleotide sequence ID" value="NZ_JRYR02000001.1"/>
</dbReference>
<evidence type="ECO:0000256" key="16">
    <source>
        <dbReference type="ARBA" id="ARBA00030592"/>
    </source>
</evidence>
<dbReference type="Pfam" id="PF08245">
    <property type="entry name" value="Mur_ligase_M"/>
    <property type="match status" value="1"/>
</dbReference>
<keyword evidence="12 22" id="KW-0067">ATP-binding</keyword>